<dbReference type="SUPFAM" id="SSF56935">
    <property type="entry name" value="Porins"/>
    <property type="match status" value="1"/>
</dbReference>
<evidence type="ECO:0000256" key="2">
    <source>
        <dbReference type="ARBA" id="ARBA00022448"/>
    </source>
</evidence>
<dbReference type="InterPro" id="IPR036942">
    <property type="entry name" value="Beta-barrel_TonB_sf"/>
</dbReference>
<dbReference type="InterPro" id="IPR037066">
    <property type="entry name" value="Plug_dom_sf"/>
</dbReference>
<dbReference type="Pfam" id="PF13715">
    <property type="entry name" value="CarbopepD_reg_2"/>
    <property type="match status" value="1"/>
</dbReference>
<comment type="similarity">
    <text evidence="7">Belongs to the TonB-dependent receptor family.</text>
</comment>
<dbReference type="SMART" id="SM00965">
    <property type="entry name" value="STN"/>
    <property type="match status" value="1"/>
</dbReference>
<name>A0A2U2PHU9_9SPHI</name>
<dbReference type="EMBL" id="QEAS01000006">
    <property type="protein sequence ID" value="PWG80950.1"/>
    <property type="molecule type" value="Genomic_DNA"/>
</dbReference>
<comment type="subcellular location">
    <subcellularLocation>
        <location evidence="1 7">Cell outer membrane</location>
        <topology evidence="1 7">Multi-pass membrane protein</topology>
    </subcellularLocation>
</comment>
<protein>
    <submittedName>
        <fullName evidence="10">SusC/RagA family TonB-linked outer membrane protein</fullName>
    </submittedName>
</protein>
<dbReference type="NCBIfam" id="TIGR04056">
    <property type="entry name" value="OMP_RagA_SusC"/>
    <property type="match status" value="1"/>
</dbReference>
<dbReference type="Pfam" id="PF07660">
    <property type="entry name" value="STN"/>
    <property type="match status" value="1"/>
</dbReference>
<evidence type="ECO:0000256" key="5">
    <source>
        <dbReference type="ARBA" id="ARBA00023136"/>
    </source>
</evidence>
<dbReference type="NCBIfam" id="TIGR04057">
    <property type="entry name" value="SusC_RagA_signa"/>
    <property type="match status" value="1"/>
</dbReference>
<keyword evidence="5 7" id="KW-0472">Membrane</keyword>
<keyword evidence="8" id="KW-0732">Signal</keyword>
<dbReference type="AlphaFoldDB" id="A0A2U2PHU9"/>
<keyword evidence="6 7" id="KW-0998">Cell outer membrane</keyword>
<dbReference type="GO" id="GO:0009279">
    <property type="term" value="C:cell outer membrane"/>
    <property type="evidence" value="ECO:0007669"/>
    <property type="project" value="UniProtKB-SubCell"/>
</dbReference>
<dbReference type="InterPro" id="IPR039426">
    <property type="entry name" value="TonB-dep_rcpt-like"/>
</dbReference>
<dbReference type="SUPFAM" id="SSF49464">
    <property type="entry name" value="Carboxypeptidase regulatory domain-like"/>
    <property type="match status" value="1"/>
</dbReference>
<accession>A0A2U2PHU9</accession>
<dbReference type="InterPro" id="IPR023996">
    <property type="entry name" value="TonB-dep_OMP_SusC/RagA"/>
</dbReference>
<organism evidence="10 11">
    <name type="scientific">Pararcticibacter amylolyticus</name>
    <dbReference type="NCBI Taxonomy" id="2173175"/>
    <lineage>
        <taxon>Bacteria</taxon>
        <taxon>Pseudomonadati</taxon>
        <taxon>Bacteroidota</taxon>
        <taxon>Sphingobacteriia</taxon>
        <taxon>Sphingobacteriales</taxon>
        <taxon>Sphingobacteriaceae</taxon>
        <taxon>Pararcticibacter</taxon>
    </lineage>
</organism>
<proteinExistence type="inferred from homology"/>
<evidence type="ECO:0000256" key="8">
    <source>
        <dbReference type="SAM" id="SignalP"/>
    </source>
</evidence>
<dbReference type="InterPro" id="IPR012910">
    <property type="entry name" value="Plug_dom"/>
</dbReference>
<dbReference type="Proteomes" id="UP000245647">
    <property type="component" value="Unassembled WGS sequence"/>
</dbReference>
<dbReference type="OrthoDB" id="9768177at2"/>
<feature type="chain" id="PRO_5015445171" evidence="8">
    <location>
        <begin position="22"/>
        <end position="1102"/>
    </location>
</feature>
<evidence type="ECO:0000256" key="7">
    <source>
        <dbReference type="PROSITE-ProRule" id="PRU01360"/>
    </source>
</evidence>
<evidence type="ECO:0000256" key="3">
    <source>
        <dbReference type="ARBA" id="ARBA00022452"/>
    </source>
</evidence>
<feature type="signal peptide" evidence="8">
    <location>
        <begin position="1"/>
        <end position="21"/>
    </location>
</feature>
<dbReference type="InterPro" id="IPR008969">
    <property type="entry name" value="CarboxyPept-like_regulatory"/>
</dbReference>
<dbReference type="Pfam" id="PF07715">
    <property type="entry name" value="Plug"/>
    <property type="match status" value="1"/>
</dbReference>
<evidence type="ECO:0000256" key="1">
    <source>
        <dbReference type="ARBA" id="ARBA00004571"/>
    </source>
</evidence>
<keyword evidence="11" id="KW-1185">Reference proteome</keyword>
<dbReference type="Gene3D" id="2.40.170.20">
    <property type="entry name" value="TonB-dependent receptor, beta-barrel domain"/>
    <property type="match status" value="1"/>
</dbReference>
<evidence type="ECO:0000256" key="6">
    <source>
        <dbReference type="ARBA" id="ARBA00023237"/>
    </source>
</evidence>
<sequence>MKLTSLILLLLCLQVSALTYAQNKINVNYREISMKHLLKEIEKQSGYRFVYNNTILAEDRHISIDVRDASIDEAMQQALKGSGLSYTVKGDGLIVIHNSGALSKPDRVISGRVTDKQGLPLPGVSVKIPGALRGTSTNADGRFSLPVPDETSVLEFSFVGFTTRTVPVKGRTEVSISLNEDNRTLEEVTVTGYTNYSRSQSANAASVVTAGKIEQVPMASIDQVLQGRVPGMTVMSGTGQPGSSAMVTIRGVGSINGSTAPLYVMDGIPIEPDYFQTINPEDVESVTVLKDASAKALYGSRGSNGVIVITTKKGKAGKVAVEYKSQYGFSDLTRPRFTMMNTEQRLRFEEEVGLEMDEDIGPGWAFSPQNPENANLSQEEKNRNASILDSISKINTDWRDIFFQQSKFMEQQVAVSGGNENVRFYNSLNYYSQDGIAKRTGMDRYALRSNVDFRSDKFSGNVNLSLGYSNSSFTEGEGTTRVGTAMASVYYALPYEYPYAPDGTLIHPGNEDEYDNIYDLREGSQGLERLLNSSSKTDQLKSVTGISLNYEILPGLKASTRAGIDYRNSTDQTYINPNSYYGSRDNSTTVGGKGRFEEGTRRNFNIISTTGLTYSKRAGDLHDFEVSGFFEYVHDNYRSFNYTAFGLDERLPETPAGISNNDPNFFPTIGGGRTKSALLSYMATGRYTYSDKYTLTGSYRYDGSTKVAKTNRWHGFYSLGGNWNIKQEDFLKDLAFIPSLRLRISYGTTASPFSSNFLYLPTYVTSGSYGGSQAIAPSQPGNPDFDWEYVDEFNAGFDISLLKESRLRITADFYNRITRNMFIDQPLSATSGFDILSLSTGKMRNRGVEFDIQGDIIKNKDFSWTAGVNAAYNKNTILHLTDITDEVLDGDTRILKVGKAYGSYYAPRWAGVNRETGEPQYYNTDGSITSVYNENTQSVAESGSMFPRLTGGFSSGITWKSFSASVLFSFVTNVKRWNNEDYYNENMDYMTSNQSIRMLENRWKKAGDDAILQRIDIPREFTSKDIQDASFLRLRNVNIGYSLPAATIGKLGFIKNLRIFVQAQNLFTWTSWRGLDPENSSVFGRFQYPAARTYTAGLNVNL</sequence>
<keyword evidence="2 7" id="KW-0813">Transport</keyword>
<gene>
    <name evidence="10" type="ORF">DDR33_08390</name>
</gene>
<evidence type="ECO:0000313" key="10">
    <source>
        <dbReference type="EMBL" id="PWG80950.1"/>
    </source>
</evidence>
<evidence type="ECO:0000313" key="11">
    <source>
        <dbReference type="Proteomes" id="UP000245647"/>
    </source>
</evidence>
<dbReference type="PROSITE" id="PS52016">
    <property type="entry name" value="TONB_DEPENDENT_REC_3"/>
    <property type="match status" value="1"/>
</dbReference>
<comment type="caution">
    <text evidence="10">The sequence shown here is derived from an EMBL/GenBank/DDBJ whole genome shotgun (WGS) entry which is preliminary data.</text>
</comment>
<keyword evidence="3 7" id="KW-1134">Transmembrane beta strand</keyword>
<keyword evidence="4 7" id="KW-0812">Transmembrane</keyword>
<dbReference type="InterPro" id="IPR023997">
    <property type="entry name" value="TonB-dep_OMP_SusC/RagA_CS"/>
</dbReference>
<dbReference type="InterPro" id="IPR011662">
    <property type="entry name" value="Secretin/TonB_short_N"/>
</dbReference>
<evidence type="ECO:0000256" key="4">
    <source>
        <dbReference type="ARBA" id="ARBA00022692"/>
    </source>
</evidence>
<dbReference type="Gene3D" id="2.170.130.10">
    <property type="entry name" value="TonB-dependent receptor, plug domain"/>
    <property type="match status" value="1"/>
</dbReference>
<dbReference type="Gene3D" id="2.60.40.1120">
    <property type="entry name" value="Carboxypeptidase-like, regulatory domain"/>
    <property type="match status" value="1"/>
</dbReference>
<reference evidence="10 11" key="1">
    <citation type="submission" date="2018-04" db="EMBL/GenBank/DDBJ databases">
        <title>Pedobacter chongqingensis sp. nov., isolated from a rottenly hemp rope.</title>
        <authorList>
            <person name="Cai Y."/>
        </authorList>
    </citation>
    <scope>NUCLEOTIDE SEQUENCE [LARGE SCALE GENOMIC DNA]</scope>
    <source>
        <strain evidence="10 11">FJ4-8</strain>
    </source>
</reference>
<evidence type="ECO:0000259" key="9">
    <source>
        <dbReference type="SMART" id="SM00965"/>
    </source>
</evidence>
<feature type="domain" description="Secretin/TonB short N-terminal" evidence="9">
    <location>
        <begin position="47"/>
        <end position="99"/>
    </location>
</feature>